<feature type="region of interest" description="Disordered" evidence="1">
    <location>
        <begin position="24"/>
        <end position="86"/>
    </location>
</feature>
<gene>
    <name evidence="2" type="ORF">Tci_835015</name>
</gene>
<organism evidence="2">
    <name type="scientific">Tanacetum cinerariifolium</name>
    <name type="common">Dalmatian daisy</name>
    <name type="synonym">Chrysanthemum cinerariifolium</name>
    <dbReference type="NCBI Taxonomy" id="118510"/>
    <lineage>
        <taxon>Eukaryota</taxon>
        <taxon>Viridiplantae</taxon>
        <taxon>Streptophyta</taxon>
        <taxon>Embryophyta</taxon>
        <taxon>Tracheophyta</taxon>
        <taxon>Spermatophyta</taxon>
        <taxon>Magnoliopsida</taxon>
        <taxon>eudicotyledons</taxon>
        <taxon>Gunneridae</taxon>
        <taxon>Pentapetalae</taxon>
        <taxon>asterids</taxon>
        <taxon>campanulids</taxon>
        <taxon>Asterales</taxon>
        <taxon>Asteraceae</taxon>
        <taxon>Asteroideae</taxon>
        <taxon>Anthemideae</taxon>
        <taxon>Anthemidinae</taxon>
        <taxon>Tanacetum</taxon>
    </lineage>
</organism>
<accession>A0A699QCL7</accession>
<evidence type="ECO:0000313" key="2">
    <source>
        <dbReference type="EMBL" id="GFC63045.1"/>
    </source>
</evidence>
<feature type="compositionally biased region" description="Pro residues" evidence="1">
    <location>
        <begin position="70"/>
        <end position="82"/>
    </location>
</feature>
<reference evidence="2" key="1">
    <citation type="journal article" date="2019" name="Sci. Rep.">
        <title>Draft genome of Tanacetum cinerariifolium, the natural source of mosquito coil.</title>
        <authorList>
            <person name="Yamashiro T."/>
            <person name="Shiraishi A."/>
            <person name="Satake H."/>
            <person name="Nakayama K."/>
        </authorList>
    </citation>
    <scope>NUCLEOTIDE SEQUENCE</scope>
</reference>
<sequence length="198" mass="21918">MRRVGKGCSGVETPLFKGMLLAREPEEHVDVEEHGDVEEQCNEEEKGIVDTTAEEPETAVPEDAVNDQPIPSPTPLTPPPQQPQDDKVAHDIEIIKLNTRVKKLEKTNKAKTLKLRRLRKVRTSQRVDTSDDTLMEDVSNQGRADIYHIDIDHAAKVLSMQEDESEVQEAVKVVTTAKLIIEVVATVSEIVSAAAVIP</sequence>
<feature type="non-terminal residue" evidence="2">
    <location>
        <position position="198"/>
    </location>
</feature>
<feature type="compositionally biased region" description="Basic and acidic residues" evidence="1">
    <location>
        <begin position="24"/>
        <end position="34"/>
    </location>
</feature>
<dbReference type="AlphaFoldDB" id="A0A699QCL7"/>
<dbReference type="EMBL" id="BKCJ010996324">
    <property type="protein sequence ID" value="GFC63045.1"/>
    <property type="molecule type" value="Genomic_DNA"/>
</dbReference>
<name>A0A699QCL7_TANCI</name>
<proteinExistence type="predicted"/>
<comment type="caution">
    <text evidence="2">The sequence shown here is derived from an EMBL/GenBank/DDBJ whole genome shotgun (WGS) entry which is preliminary data.</text>
</comment>
<evidence type="ECO:0000256" key="1">
    <source>
        <dbReference type="SAM" id="MobiDB-lite"/>
    </source>
</evidence>
<protein>
    <submittedName>
        <fullName evidence="2">Uncharacterized protein</fullName>
    </submittedName>
</protein>